<name>A0A923PHV2_9BACT</name>
<gene>
    <name evidence="2" type="ORF">H9S92_05315</name>
</gene>
<keyword evidence="3" id="KW-1185">Reference proteome</keyword>
<organism evidence="2 3">
    <name type="scientific">Neolewinella lacunae</name>
    <dbReference type="NCBI Taxonomy" id="1517758"/>
    <lineage>
        <taxon>Bacteria</taxon>
        <taxon>Pseudomonadati</taxon>
        <taxon>Bacteroidota</taxon>
        <taxon>Saprospiria</taxon>
        <taxon>Saprospirales</taxon>
        <taxon>Lewinellaceae</taxon>
        <taxon>Neolewinella</taxon>
    </lineage>
</organism>
<keyword evidence="1" id="KW-0812">Transmembrane</keyword>
<feature type="transmembrane region" description="Helical" evidence="1">
    <location>
        <begin position="70"/>
        <end position="91"/>
    </location>
</feature>
<evidence type="ECO:0000313" key="2">
    <source>
        <dbReference type="EMBL" id="MBC6993569.1"/>
    </source>
</evidence>
<comment type="caution">
    <text evidence="2">The sequence shown here is derived from an EMBL/GenBank/DDBJ whole genome shotgun (WGS) entry which is preliminary data.</text>
</comment>
<dbReference type="Proteomes" id="UP000650081">
    <property type="component" value="Unassembled WGS sequence"/>
</dbReference>
<dbReference type="EMBL" id="JACSIT010000067">
    <property type="protein sequence ID" value="MBC6993569.1"/>
    <property type="molecule type" value="Genomic_DNA"/>
</dbReference>
<reference evidence="2" key="1">
    <citation type="submission" date="2020-08" db="EMBL/GenBank/DDBJ databases">
        <title>Lewinella bacteria from marine environments.</title>
        <authorList>
            <person name="Zhong Y."/>
        </authorList>
    </citation>
    <scope>NUCLEOTIDE SEQUENCE</scope>
    <source>
        <strain evidence="2">KCTC 42187</strain>
    </source>
</reference>
<proteinExistence type="predicted"/>
<dbReference type="RefSeq" id="WP_187465669.1">
    <property type="nucleotide sequence ID" value="NZ_JACSIT010000067.1"/>
</dbReference>
<feature type="transmembrane region" description="Helical" evidence="1">
    <location>
        <begin position="29"/>
        <end position="50"/>
    </location>
</feature>
<protein>
    <submittedName>
        <fullName evidence="2">Uncharacterized protein</fullName>
    </submittedName>
</protein>
<keyword evidence="1" id="KW-1133">Transmembrane helix</keyword>
<evidence type="ECO:0000313" key="3">
    <source>
        <dbReference type="Proteomes" id="UP000650081"/>
    </source>
</evidence>
<evidence type="ECO:0000256" key="1">
    <source>
        <dbReference type="SAM" id="Phobius"/>
    </source>
</evidence>
<keyword evidence="1" id="KW-0472">Membrane</keyword>
<accession>A0A923PHV2</accession>
<dbReference type="AlphaFoldDB" id="A0A923PHV2"/>
<sequence length="202" mass="22673">MRNILIRLKESLKLVYPSKFGYRFLRCSAIISSFLGLACLAFSLIFLFNAGDVNFSGRIDLVKAGPIGDFIGGFIGIFWTISGVLLLFITLRMQADEFKATRDAVTKQQFESSFFNMLAILRTIRSELSIQSVNQSGIPTSLKGDEFFSYLNKVLNHSIFLKSHFSLDVVTKEVFIKTANLDESILLSDVQVFRGKLAGFIK</sequence>